<keyword evidence="9" id="KW-0862">Zinc</keyword>
<sequence>MARRKKKAVKTGGGNGDLTNICKMAKFSVGRDDNDDIGEGLSRKKQRRDERQQEEEGEQGEQGEEEEESEEEAGRKVRDGEGGISVTLTDPDLLDCPICLEPLIPPVYQCFNGHIACSTCYTKIMEKCPFCSNVVYIRCLAIEKVIESIKISCQNAQYGCKERVSYAQNLKHEETCIHAPFACPLSDCTFLGSLEELPLHFSLGHWGTSPICFYYNCPFSVVLHEREQFLVLQEGKDGFLFLINNRTETIGNAISVTCIGTRSSKEGFFYNLISRGGGSSSLKLESCTEFAKRQAEDSPKEFLLIPNNFNRWNDLLQMEVCIWRMEL</sequence>
<evidence type="ECO:0000259" key="13">
    <source>
        <dbReference type="PROSITE" id="PS50089"/>
    </source>
</evidence>
<dbReference type="InterPro" id="IPR013010">
    <property type="entry name" value="Znf_SIAH"/>
</dbReference>
<accession>A0A9Q0H785</accession>
<dbReference type="Gene3D" id="3.30.40.10">
    <property type="entry name" value="Zinc/RING finger domain, C3HC4 (zinc finger)"/>
    <property type="match status" value="2"/>
</dbReference>
<keyword evidence="16" id="KW-1185">Reference proteome</keyword>
<evidence type="ECO:0000256" key="5">
    <source>
        <dbReference type="ARBA" id="ARBA00022679"/>
    </source>
</evidence>
<comment type="catalytic activity">
    <reaction evidence="1">
        <text>S-ubiquitinyl-[E2 ubiquitin-conjugating enzyme]-L-cysteine + [acceptor protein]-L-lysine = [E2 ubiquitin-conjugating enzyme]-L-cysteine + N(6)-ubiquitinyl-[acceptor protein]-L-lysine.</text>
        <dbReference type="EC" id="2.3.2.27"/>
    </reaction>
</comment>
<evidence type="ECO:0000256" key="4">
    <source>
        <dbReference type="ARBA" id="ARBA00012483"/>
    </source>
</evidence>
<dbReference type="EC" id="2.3.2.27" evidence="4"/>
<gene>
    <name evidence="15" type="ORF">NE237_020435</name>
</gene>
<comment type="caution">
    <text evidence="15">The sequence shown here is derived from an EMBL/GenBank/DDBJ whole genome shotgun (WGS) entry which is preliminary data.</text>
</comment>
<evidence type="ECO:0000256" key="1">
    <source>
        <dbReference type="ARBA" id="ARBA00000900"/>
    </source>
</evidence>
<dbReference type="InterPro" id="IPR013083">
    <property type="entry name" value="Znf_RING/FYVE/PHD"/>
</dbReference>
<evidence type="ECO:0000256" key="11">
    <source>
        <dbReference type="PROSITE-ProRule" id="PRU00455"/>
    </source>
</evidence>
<dbReference type="Pfam" id="PF21362">
    <property type="entry name" value="Sina_RING"/>
    <property type="match status" value="1"/>
</dbReference>
<dbReference type="GO" id="GO:0061630">
    <property type="term" value="F:ubiquitin protein ligase activity"/>
    <property type="evidence" value="ECO:0007669"/>
    <property type="project" value="UniProtKB-EC"/>
</dbReference>
<evidence type="ECO:0000256" key="9">
    <source>
        <dbReference type="ARBA" id="ARBA00022833"/>
    </source>
</evidence>
<dbReference type="PANTHER" id="PTHR46632">
    <property type="entry name" value="E3 UBIQUITIN-PROTEIN LIGASE SINA-LIKE 4"/>
    <property type="match status" value="1"/>
</dbReference>
<feature type="domain" description="SIAH-type" evidence="14">
    <location>
        <begin position="148"/>
        <end position="206"/>
    </location>
</feature>
<dbReference type="PANTHER" id="PTHR46632:SF16">
    <property type="entry name" value="E3 UBIQUITIN-PROTEIN LIGASE SINA-LIKE 10"/>
    <property type="match status" value="1"/>
</dbReference>
<evidence type="ECO:0000259" key="14">
    <source>
        <dbReference type="PROSITE" id="PS51081"/>
    </source>
</evidence>
<feature type="domain" description="RING-type" evidence="13">
    <location>
        <begin position="96"/>
        <end position="132"/>
    </location>
</feature>
<dbReference type="PROSITE" id="PS51081">
    <property type="entry name" value="ZF_SIAH"/>
    <property type="match status" value="1"/>
</dbReference>
<dbReference type="FunFam" id="3.30.40.10:FF:000041">
    <property type="entry name" value="E3 ubiquitin-protein ligase SINAT3"/>
    <property type="match status" value="1"/>
</dbReference>
<comment type="pathway">
    <text evidence="2">Protein modification; protein ubiquitination.</text>
</comment>
<proteinExistence type="inferred from homology"/>
<evidence type="ECO:0000256" key="2">
    <source>
        <dbReference type="ARBA" id="ARBA00004906"/>
    </source>
</evidence>
<protein>
    <recommendedName>
        <fullName evidence="4">RING-type E3 ubiquitin transferase</fullName>
        <ecNumber evidence="4">2.3.2.27</ecNumber>
    </recommendedName>
</protein>
<dbReference type="PROSITE" id="PS50089">
    <property type="entry name" value="ZF_RING_2"/>
    <property type="match status" value="1"/>
</dbReference>
<comment type="similarity">
    <text evidence="3">Belongs to the SINA (Seven in absentia) family.</text>
</comment>
<evidence type="ECO:0000256" key="12">
    <source>
        <dbReference type="SAM" id="MobiDB-lite"/>
    </source>
</evidence>
<keyword evidence="5" id="KW-0808">Transferase</keyword>
<feature type="compositionally biased region" description="Acidic residues" evidence="12">
    <location>
        <begin position="52"/>
        <end position="71"/>
    </location>
</feature>
<dbReference type="InterPro" id="IPR044286">
    <property type="entry name" value="SINL_plant"/>
</dbReference>
<keyword evidence="8" id="KW-0833">Ubl conjugation pathway</keyword>
<keyword evidence="7 11" id="KW-0863">Zinc-finger</keyword>
<evidence type="ECO:0000256" key="7">
    <source>
        <dbReference type="ARBA" id="ARBA00022771"/>
    </source>
</evidence>
<organism evidence="15 16">
    <name type="scientific">Protea cynaroides</name>
    <dbReference type="NCBI Taxonomy" id="273540"/>
    <lineage>
        <taxon>Eukaryota</taxon>
        <taxon>Viridiplantae</taxon>
        <taxon>Streptophyta</taxon>
        <taxon>Embryophyta</taxon>
        <taxon>Tracheophyta</taxon>
        <taxon>Spermatophyta</taxon>
        <taxon>Magnoliopsida</taxon>
        <taxon>Proteales</taxon>
        <taxon>Proteaceae</taxon>
        <taxon>Protea</taxon>
    </lineage>
</organism>
<dbReference type="InterPro" id="IPR001841">
    <property type="entry name" value="Znf_RING"/>
</dbReference>
<comment type="function">
    <text evidence="10">E3 ubiquitin-protein ligase that mediates ubiquitination and subsequent proteasomal degradation of target proteins. E3 ubiquitin ligases accept ubiquitin from an E2 ubiquitin-conjugating enzyme in the form of a thioester and then directly transfers the ubiquitin to targeted substrates. It probably triggers the ubiquitin-mediated degradation of different substrates.</text>
</comment>
<reference evidence="15" key="1">
    <citation type="journal article" date="2023" name="Plant J.">
        <title>The genome of the king protea, Protea cynaroides.</title>
        <authorList>
            <person name="Chang J."/>
            <person name="Duong T.A."/>
            <person name="Schoeman C."/>
            <person name="Ma X."/>
            <person name="Roodt D."/>
            <person name="Barker N."/>
            <person name="Li Z."/>
            <person name="Van de Peer Y."/>
            <person name="Mizrachi E."/>
        </authorList>
    </citation>
    <scope>NUCLEOTIDE SEQUENCE</scope>
    <source>
        <tissue evidence="15">Young leaves</tissue>
    </source>
</reference>
<evidence type="ECO:0000256" key="6">
    <source>
        <dbReference type="ARBA" id="ARBA00022723"/>
    </source>
</evidence>
<keyword evidence="6" id="KW-0479">Metal-binding</keyword>
<dbReference type="OrthoDB" id="4788989at2759"/>
<evidence type="ECO:0000313" key="16">
    <source>
        <dbReference type="Proteomes" id="UP001141806"/>
    </source>
</evidence>
<dbReference type="Proteomes" id="UP001141806">
    <property type="component" value="Unassembled WGS sequence"/>
</dbReference>
<dbReference type="GO" id="GO:0008270">
    <property type="term" value="F:zinc ion binding"/>
    <property type="evidence" value="ECO:0007669"/>
    <property type="project" value="UniProtKB-KW"/>
</dbReference>
<evidence type="ECO:0000313" key="15">
    <source>
        <dbReference type="EMBL" id="KAJ4960525.1"/>
    </source>
</evidence>
<evidence type="ECO:0000256" key="8">
    <source>
        <dbReference type="ARBA" id="ARBA00022786"/>
    </source>
</evidence>
<feature type="region of interest" description="Disordered" evidence="12">
    <location>
        <begin position="30"/>
        <end position="84"/>
    </location>
</feature>
<dbReference type="Pfam" id="PF21361">
    <property type="entry name" value="Sina_ZnF"/>
    <property type="match status" value="1"/>
</dbReference>
<dbReference type="EMBL" id="JAMYWD010000009">
    <property type="protein sequence ID" value="KAJ4960525.1"/>
    <property type="molecule type" value="Genomic_DNA"/>
</dbReference>
<dbReference type="AlphaFoldDB" id="A0A9Q0H785"/>
<dbReference type="CDD" id="cd16571">
    <property type="entry name" value="RING-HC_SIAHs"/>
    <property type="match status" value="1"/>
</dbReference>
<dbReference type="SUPFAM" id="SSF57850">
    <property type="entry name" value="RING/U-box"/>
    <property type="match status" value="1"/>
</dbReference>
<dbReference type="InterPro" id="IPR049548">
    <property type="entry name" value="Sina-like_RING"/>
</dbReference>
<feature type="compositionally biased region" description="Basic and acidic residues" evidence="12">
    <location>
        <begin position="72"/>
        <end position="81"/>
    </location>
</feature>
<name>A0A9Q0H785_9MAGN</name>
<evidence type="ECO:0000256" key="3">
    <source>
        <dbReference type="ARBA" id="ARBA00009119"/>
    </source>
</evidence>
<dbReference type="SUPFAM" id="SSF49599">
    <property type="entry name" value="TRAF domain-like"/>
    <property type="match status" value="1"/>
</dbReference>
<evidence type="ECO:0000256" key="10">
    <source>
        <dbReference type="ARBA" id="ARBA00024004"/>
    </source>
</evidence>
<feature type="region of interest" description="Disordered" evidence="12">
    <location>
        <begin position="1"/>
        <end position="20"/>
    </location>
</feature>